<evidence type="ECO:0000256" key="5">
    <source>
        <dbReference type="ARBA" id="ARBA00022857"/>
    </source>
</evidence>
<comment type="similarity">
    <text evidence="1 8">Belongs to the Arg-specific ADP-ribosyltransferase family.</text>
</comment>
<dbReference type="GO" id="GO:0106274">
    <property type="term" value="F:NAD+-protein-arginine ADP-ribosyltransferase activity"/>
    <property type="evidence" value="ECO:0007669"/>
    <property type="project" value="UniProtKB-EC"/>
</dbReference>
<dbReference type="Pfam" id="PF01129">
    <property type="entry name" value="ART"/>
    <property type="match status" value="1"/>
</dbReference>
<evidence type="ECO:0000256" key="6">
    <source>
        <dbReference type="ARBA" id="ARBA00023027"/>
    </source>
</evidence>
<evidence type="ECO:0000256" key="8">
    <source>
        <dbReference type="RuleBase" id="RU361228"/>
    </source>
</evidence>
<evidence type="ECO:0000256" key="2">
    <source>
        <dbReference type="ARBA" id="ARBA00022676"/>
    </source>
</evidence>
<keyword evidence="8" id="KW-0732">Signal</keyword>
<dbReference type="GeneID" id="118899688"/>
<keyword evidence="2 8" id="KW-0328">Glycosyltransferase</keyword>
<gene>
    <name evidence="10 11" type="primary">LOC118899688</name>
</gene>
<dbReference type="InterPro" id="IPR050999">
    <property type="entry name" value="ADP-ribosyltransferase_ARG"/>
</dbReference>
<feature type="chain" id="PRO_5044519927" description="NAD(P)(+)--arginine ADP-ribosyltransferase" evidence="8">
    <location>
        <begin position="18"/>
        <end position="292"/>
    </location>
</feature>
<organism evidence="9 10">
    <name type="scientific">Balaenoptera musculus</name>
    <name type="common">Blue whale</name>
    <dbReference type="NCBI Taxonomy" id="9771"/>
    <lineage>
        <taxon>Eukaryota</taxon>
        <taxon>Metazoa</taxon>
        <taxon>Chordata</taxon>
        <taxon>Craniata</taxon>
        <taxon>Vertebrata</taxon>
        <taxon>Euteleostomi</taxon>
        <taxon>Mammalia</taxon>
        <taxon>Eutheria</taxon>
        <taxon>Laurasiatheria</taxon>
        <taxon>Artiodactyla</taxon>
        <taxon>Whippomorpha</taxon>
        <taxon>Cetacea</taxon>
        <taxon>Mysticeti</taxon>
        <taxon>Balaenopteridae</taxon>
        <taxon>Balaenoptera</taxon>
    </lineage>
</organism>
<evidence type="ECO:0000256" key="1">
    <source>
        <dbReference type="ARBA" id="ARBA00009558"/>
    </source>
</evidence>
<dbReference type="SUPFAM" id="SSF56399">
    <property type="entry name" value="ADP-ribosylation"/>
    <property type="match status" value="1"/>
</dbReference>
<dbReference type="RefSeq" id="XP_036717435.1">
    <property type="nucleotide sequence ID" value="XM_036861540.1"/>
</dbReference>
<evidence type="ECO:0000313" key="10">
    <source>
        <dbReference type="RefSeq" id="XP_036717434.1"/>
    </source>
</evidence>
<accession>A0A8B8Y6F7</accession>
<keyword evidence="9" id="KW-1185">Reference proteome</keyword>
<dbReference type="Proteomes" id="UP000694857">
    <property type="component" value="Chromosome 8"/>
</dbReference>
<dbReference type="PRINTS" id="PR00970">
    <property type="entry name" value="RIBTRNSFRASE"/>
</dbReference>
<evidence type="ECO:0000313" key="11">
    <source>
        <dbReference type="RefSeq" id="XP_036717435.1"/>
    </source>
</evidence>
<dbReference type="FunFam" id="3.90.176.10:FF:000003">
    <property type="entry name" value="NAD(P)(+)--arginine ADP-ribosyltransferase"/>
    <property type="match status" value="1"/>
</dbReference>
<keyword evidence="4" id="KW-0548">Nucleotidyltransferase</keyword>
<comment type="catalytic activity">
    <reaction evidence="7 8">
        <text>L-arginyl-[protein] + NAD(+) = N(omega)-(ADP-D-ribosyl)-L-arginyl-[protein] + nicotinamide + H(+)</text>
        <dbReference type="Rhea" id="RHEA:19149"/>
        <dbReference type="Rhea" id="RHEA-COMP:10532"/>
        <dbReference type="Rhea" id="RHEA-COMP:15087"/>
        <dbReference type="ChEBI" id="CHEBI:15378"/>
        <dbReference type="ChEBI" id="CHEBI:17154"/>
        <dbReference type="ChEBI" id="CHEBI:29965"/>
        <dbReference type="ChEBI" id="CHEBI:57540"/>
        <dbReference type="ChEBI" id="CHEBI:142554"/>
        <dbReference type="EC" id="2.4.2.31"/>
    </reaction>
</comment>
<dbReference type="EC" id="2.4.2.31" evidence="8"/>
<evidence type="ECO:0000256" key="4">
    <source>
        <dbReference type="ARBA" id="ARBA00022695"/>
    </source>
</evidence>
<proteinExistence type="inferred from homology"/>
<dbReference type="RefSeq" id="XP_036717434.1">
    <property type="nucleotide sequence ID" value="XM_036861539.1"/>
</dbReference>
<dbReference type="InterPro" id="IPR000768">
    <property type="entry name" value="ART"/>
</dbReference>
<feature type="signal peptide" evidence="8">
    <location>
        <begin position="1"/>
        <end position="17"/>
    </location>
</feature>
<reference evidence="10 11" key="1">
    <citation type="submission" date="2025-04" db="UniProtKB">
        <authorList>
            <consortium name="RefSeq"/>
        </authorList>
    </citation>
    <scope>IDENTIFICATION</scope>
    <source>
        <tissue evidence="10 11">Epidermis and Blubber</tissue>
    </source>
</reference>
<keyword evidence="5 8" id="KW-0521">NADP</keyword>
<dbReference type="OrthoDB" id="423533at2759"/>
<dbReference type="GO" id="GO:0016779">
    <property type="term" value="F:nucleotidyltransferase activity"/>
    <property type="evidence" value="ECO:0007669"/>
    <property type="project" value="UniProtKB-KW"/>
</dbReference>
<dbReference type="PROSITE" id="PS51996">
    <property type="entry name" value="TR_MART"/>
    <property type="match status" value="1"/>
</dbReference>
<evidence type="ECO:0000256" key="7">
    <source>
        <dbReference type="ARBA" id="ARBA00047597"/>
    </source>
</evidence>
<dbReference type="KEGG" id="bmus:118899688"/>
<name>A0A8B8Y6F7_BALMU</name>
<dbReference type="GO" id="GO:0003950">
    <property type="term" value="F:NAD+ poly-ADP-ribosyltransferase activity"/>
    <property type="evidence" value="ECO:0007669"/>
    <property type="project" value="TreeGrafter"/>
</dbReference>
<sequence length="292" mass="33818">MASVLSAVAHFLILTWCLKVQVSDQVDLDMADDAFDDQYIGCTEEMEEMAPQLLKEELEANKEFSVEWKWASETWNYIKNTNNVSKKLNDFHGTALVASSSGDNVKFNRAIREFRSNSDNCQFKALHYYLTRALQLLNQGDCYTVYKRSIPRFHYNGTGNVRLGGFIDSTLSKRRGTSPFILKKWQWNVFKITTCLGVPIKEYSYYPHIVEVMIPGYEVYQKVNVTEKEKYFEITLENPKNDKSNFNCFYNSLKSNRSVDYFYEVSSGMRESPVFLLLLPGLLILLRLPAEL</sequence>
<dbReference type="PANTHER" id="PTHR10339:SF24">
    <property type="entry name" value="T-CELL ECTO-ADP-RIBOSYLTRANSFERASE 1-RELATED"/>
    <property type="match status" value="1"/>
</dbReference>
<evidence type="ECO:0000313" key="9">
    <source>
        <dbReference type="Proteomes" id="UP000694857"/>
    </source>
</evidence>
<protein>
    <recommendedName>
        <fullName evidence="8">NAD(P)(+)--arginine ADP-ribosyltransferase</fullName>
        <ecNumber evidence="8">2.4.2.31</ecNumber>
    </recommendedName>
    <alternativeName>
        <fullName evidence="8">Mono(ADP-ribosyl)transferase</fullName>
    </alternativeName>
</protein>
<keyword evidence="6 8" id="KW-0520">NAD</keyword>
<dbReference type="Gene3D" id="3.90.176.10">
    <property type="entry name" value="Toxin ADP-ribosyltransferase, Chain A, domain 1"/>
    <property type="match status" value="1"/>
</dbReference>
<evidence type="ECO:0000256" key="3">
    <source>
        <dbReference type="ARBA" id="ARBA00022679"/>
    </source>
</evidence>
<keyword evidence="3 8" id="KW-0808">Transferase</keyword>
<dbReference type="PANTHER" id="PTHR10339">
    <property type="entry name" value="ADP-RIBOSYLTRANSFERASE"/>
    <property type="match status" value="1"/>
</dbReference>
<dbReference type="AlphaFoldDB" id="A0A8B8Y6F7"/>